<dbReference type="AlphaFoldDB" id="A0A0E9Q0N3"/>
<reference evidence="1" key="2">
    <citation type="journal article" date="2015" name="Fish Shellfish Immunol.">
        <title>Early steps in the European eel (Anguilla anguilla)-Vibrio vulnificus interaction in the gills: Role of the RtxA13 toxin.</title>
        <authorList>
            <person name="Callol A."/>
            <person name="Pajuelo D."/>
            <person name="Ebbesson L."/>
            <person name="Teles M."/>
            <person name="MacKenzie S."/>
            <person name="Amaro C."/>
        </authorList>
    </citation>
    <scope>NUCLEOTIDE SEQUENCE</scope>
</reference>
<accession>A0A0E9Q0N3</accession>
<protein>
    <submittedName>
        <fullName evidence="1">Uncharacterized protein</fullName>
    </submittedName>
</protein>
<organism evidence="1">
    <name type="scientific">Anguilla anguilla</name>
    <name type="common">European freshwater eel</name>
    <name type="synonym">Muraena anguilla</name>
    <dbReference type="NCBI Taxonomy" id="7936"/>
    <lineage>
        <taxon>Eukaryota</taxon>
        <taxon>Metazoa</taxon>
        <taxon>Chordata</taxon>
        <taxon>Craniata</taxon>
        <taxon>Vertebrata</taxon>
        <taxon>Euteleostomi</taxon>
        <taxon>Actinopterygii</taxon>
        <taxon>Neopterygii</taxon>
        <taxon>Teleostei</taxon>
        <taxon>Anguilliformes</taxon>
        <taxon>Anguillidae</taxon>
        <taxon>Anguilla</taxon>
    </lineage>
</organism>
<dbReference type="EMBL" id="GBXM01098702">
    <property type="protein sequence ID" value="JAH09875.1"/>
    <property type="molecule type" value="Transcribed_RNA"/>
</dbReference>
<name>A0A0E9Q0N3_ANGAN</name>
<proteinExistence type="predicted"/>
<reference evidence="1" key="1">
    <citation type="submission" date="2014-11" db="EMBL/GenBank/DDBJ databases">
        <authorList>
            <person name="Amaro Gonzalez C."/>
        </authorList>
    </citation>
    <scope>NUCLEOTIDE SEQUENCE</scope>
</reference>
<sequence length="29" mass="3383">MVINYILLGLMAVGFHSTRHWFPSYLNDS</sequence>
<evidence type="ECO:0000313" key="1">
    <source>
        <dbReference type="EMBL" id="JAH09875.1"/>
    </source>
</evidence>